<feature type="non-terminal residue" evidence="1">
    <location>
        <position position="51"/>
    </location>
</feature>
<reference evidence="1" key="1">
    <citation type="submission" date="2018-06" db="EMBL/GenBank/DDBJ databases">
        <authorList>
            <person name="Zhirakovskaya E."/>
        </authorList>
    </citation>
    <scope>NUCLEOTIDE SEQUENCE</scope>
</reference>
<organism evidence="1">
    <name type="scientific">hydrothermal vent metagenome</name>
    <dbReference type="NCBI Taxonomy" id="652676"/>
    <lineage>
        <taxon>unclassified sequences</taxon>
        <taxon>metagenomes</taxon>
        <taxon>ecological metagenomes</taxon>
    </lineage>
</organism>
<name>A0A3B1D8F1_9ZZZZ</name>
<protein>
    <submittedName>
        <fullName evidence="1">Uncharacterized amino acid permease, GabP family</fullName>
    </submittedName>
</protein>
<dbReference type="EMBL" id="UOGK01000142">
    <property type="protein sequence ID" value="VAX38489.1"/>
    <property type="molecule type" value="Genomic_DNA"/>
</dbReference>
<gene>
    <name evidence="1" type="ORF">MNBD_PLANCTO03-239</name>
</gene>
<sequence length="51" mass="5346">MKERAAARKHGKLGQWAATAICGNDITSSCLYVSALSILYAGKLAPVALLL</sequence>
<proteinExistence type="predicted"/>
<accession>A0A3B1D8F1</accession>
<evidence type="ECO:0000313" key="1">
    <source>
        <dbReference type="EMBL" id="VAX38489.1"/>
    </source>
</evidence>
<dbReference type="AlphaFoldDB" id="A0A3B1D8F1"/>